<name>A0AAD1VZR6_PELCU</name>
<reference evidence="1" key="1">
    <citation type="submission" date="2022-03" db="EMBL/GenBank/DDBJ databases">
        <authorList>
            <person name="Alioto T."/>
            <person name="Alioto T."/>
            <person name="Gomez Garrido J."/>
        </authorList>
    </citation>
    <scope>NUCLEOTIDE SEQUENCE</scope>
</reference>
<gene>
    <name evidence="1" type="ORF">PECUL_23A031230</name>
</gene>
<accession>A0AAD1VZR6</accession>
<dbReference type="EMBL" id="OW240914">
    <property type="protein sequence ID" value="CAH2275074.1"/>
    <property type="molecule type" value="Genomic_DNA"/>
</dbReference>
<evidence type="ECO:0000313" key="2">
    <source>
        <dbReference type="Proteomes" id="UP001295444"/>
    </source>
</evidence>
<dbReference type="Proteomes" id="UP001295444">
    <property type="component" value="Chromosome 03"/>
</dbReference>
<evidence type="ECO:0000313" key="1">
    <source>
        <dbReference type="EMBL" id="CAH2275074.1"/>
    </source>
</evidence>
<sequence length="168" mass="19336">MDGGRKSKQGLAVALIFRTRKLEEGQWAEEQREYDSDSTASDISHQNANPIMRDDLRGLLHDIKANMAAEFTKHLAPLRAGLTDLVQRTSSLEDKMDTPTTVRCSTWPRLRQTEESKRTTKNATHPREIRTLITEINHRLPADQHRTSRSTRLRCPDMDYTRSRTQGH</sequence>
<protein>
    <submittedName>
        <fullName evidence="1">Uncharacterized protein</fullName>
    </submittedName>
</protein>
<keyword evidence="2" id="KW-1185">Reference proteome</keyword>
<organism evidence="1 2">
    <name type="scientific">Pelobates cultripes</name>
    <name type="common">Western spadefoot toad</name>
    <dbReference type="NCBI Taxonomy" id="61616"/>
    <lineage>
        <taxon>Eukaryota</taxon>
        <taxon>Metazoa</taxon>
        <taxon>Chordata</taxon>
        <taxon>Craniata</taxon>
        <taxon>Vertebrata</taxon>
        <taxon>Euteleostomi</taxon>
        <taxon>Amphibia</taxon>
        <taxon>Batrachia</taxon>
        <taxon>Anura</taxon>
        <taxon>Pelobatoidea</taxon>
        <taxon>Pelobatidae</taxon>
        <taxon>Pelobates</taxon>
    </lineage>
</organism>
<dbReference type="AlphaFoldDB" id="A0AAD1VZR6"/>
<proteinExistence type="predicted"/>